<reference evidence="9 10" key="1">
    <citation type="submission" date="2022-10" db="EMBL/GenBank/DDBJ databases">
        <title>Chitinophaga nivalis PC15 sp. nov., isolated from Pyeongchang county, South Korea.</title>
        <authorList>
            <person name="Trinh H.N."/>
        </authorList>
    </citation>
    <scope>NUCLEOTIDE SEQUENCE [LARGE SCALE GENOMIC DNA]</scope>
    <source>
        <strain evidence="9 10">PC14</strain>
    </source>
</reference>
<evidence type="ECO:0000259" key="8">
    <source>
        <dbReference type="Pfam" id="PF01435"/>
    </source>
</evidence>
<evidence type="ECO:0000313" key="9">
    <source>
        <dbReference type="EMBL" id="MCW3486382.1"/>
    </source>
</evidence>
<evidence type="ECO:0000256" key="7">
    <source>
        <dbReference type="SAM" id="SignalP"/>
    </source>
</evidence>
<dbReference type="InterPro" id="IPR051156">
    <property type="entry name" value="Mito/Outer_Membr_Metalloprot"/>
</dbReference>
<keyword evidence="5" id="KW-0862">Zinc</keyword>
<dbReference type="EMBL" id="JAPDNS010000002">
    <property type="protein sequence ID" value="MCW3486382.1"/>
    <property type="molecule type" value="Genomic_DNA"/>
</dbReference>
<evidence type="ECO:0000313" key="10">
    <source>
        <dbReference type="Proteomes" id="UP001207742"/>
    </source>
</evidence>
<sequence length="484" mass="56062">MPIFKSLLAASLLVLGSVALYAQSPKLYTYQDLSHLYYKQQKDSLTKAWECPGIYRGKATQRKYREIWDSRTEFISKAITDDNYVYDQEIVSYVAGIVDQLITGNKHAIPVKPFLLLDRSASVNAYAVGNGVLAINMGLLTYVRSREELALVIAHELAHNIMQHPEEAMKKRAEWLTSDEYKESLKSILDSKYERLTRLKKIFEEYSFDRNRHQRYHESDADSLAIVLLRNSKIAFDPQVFLRLDSADMEYQLPLIQPVKKYFEAYNLTVEDSWIRKQTKGLSARSGYHAEENSARRDSLKTHPDCGERYKHTLHLKSADSTVTPVPPSIKDRAEKILLWNMYCQGNMAACLYRIMRAKDNGASDTWYDFMFYNVMTHLFKADQELRRFSAIDVKSRESVSPAYFDLQTLLEKIPREQLEQHCKVLYGAAFWKGLSVQERDFKTLLHQFIQQAAETDKARLAQEFAGKHGASMYLEYAQPFIKK</sequence>
<evidence type="ECO:0000256" key="4">
    <source>
        <dbReference type="ARBA" id="ARBA00022801"/>
    </source>
</evidence>
<accession>A0ABT3IQX6</accession>
<dbReference type="Pfam" id="PF01435">
    <property type="entry name" value="Peptidase_M48"/>
    <property type="match status" value="1"/>
</dbReference>
<dbReference type="GO" id="GO:0008237">
    <property type="term" value="F:metallopeptidase activity"/>
    <property type="evidence" value="ECO:0007669"/>
    <property type="project" value="UniProtKB-KW"/>
</dbReference>
<dbReference type="InterPro" id="IPR001915">
    <property type="entry name" value="Peptidase_M48"/>
</dbReference>
<keyword evidence="2" id="KW-0645">Protease</keyword>
<keyword evidence="6 9" id="KW-0482">Metalloprotease</keyword>
<protein>
    <submittedName>
        <fullName evidence="9">M48 family metalloprotease</fullName>
        <ecNumber evidence="9">3.4.24.-</ecNumber>
    </submittedName>
</protein>
<dbReference type="Gene3D" id="3.30.2010.10">
    <property type="entry name" value="Metalloproteases ('zincins'), catalytic domain"/>
    <property type="match status" value="1"/>
</dbReference>
<evidence type="ECO:0000256" key="3">
    <source>
        <dbReference type="ARBA" id="ARBA00022723"/>
    </source>
</evidence>
<evidence type="ECO:0000256" key="2">
    <source>
        <dbReference type="ARBA" id="ARBA00022670"/>
    </source>
</evidence>
<keyword evidence="3" id="KW-0479">Metal-binding</keyword>
<feature type="domain" description="Peptidase M48" evidence="8">
    <location>
        <begin position="97"/>
        <end position="312"/>
    </location>
</feature>
<comment type="cofactor">
    <cofactor evidence="1">
        <name>Zn(2+)</name>
        <dbReference type="ChEBI" id="CHEBI:29105"/>
    </cofactor>
</comment>
<dbReference type="EC" id="3.4.24.-" evidence="9"/>
<keyword evidence="4 9" id="KW-0378">Hydrolase</keyword>
<dbReference type="Proteomes" id="UP001207742">
    <property type="component" value="Unassembled WGS sequence"/>
</dbReference>
<evidence type="ECO:0000256" key="1">
    <source>
        <dbReference type="ARBA" id="ARBA00001947"/>
    </source>
</evidence>
<keyword evidence="7" id="KW-0732">Signal</keyword>
<organism evidence="9 10">
    <name type="scientific">Chitinophaga nivalis</name>
    <dbReference type="NCBI Taxonomy" id="2991709"/>
    <lineage>
        <taxon>Bacteria</taxon>
        <taxon>Pseudomonadati</taxon>
        <taxon>Bacteroidota</taxon>
        <taxon>Chitinophagia</taxon>
        <taxon>Chitinophagales</taxon>
        <taxon>Chitinophagaceae</taxon>
        <taxon>Chitinophaga</taxon>
    </lineage>
</organism>
<proteinExistence type="predicted"/>
<feature type="signal peptide" evidence="7">
    <location>
        <begin position="1"/>
        <end position="22"/>
    </location>
</feature>
<feature type="chain" id="PRO_5046153963" evidence="7">
    <location>
        <begin position="23"/>
        <end position="484"/>
    </location>
</feature>
<evidence type="ECO:0000256" key="6">
    <source>
        <dbReference type="ARBA" id="ARBA00023049"/>
    </source>
</evidence>
<dbReference type="RefSeq" id="WP_264733198.1">
    <property type="nucleotide sequence ID" value="NZ_JAPDNR010000001.1"/>
</dbReference>
<evidence type="ECO:0000256" key="5">
    <source>
        <dbReference type="ARBA" id="ARBA00022833"/>
    </source>
</evidence>
<dbReference type="PANTHER" id="PTHR22726">
    <property type="entry name" value="METALLOENDOPEPTIDASE OMA1"/>
    <property type="match status" value="1"/>
</dbReference>
<keyword evidence="10" id="KW-1185">Reference proteome</keyword>
<gene>
    <name evidence="9" type="ORF">OL497_20950</name>
</gene>
<name>A0ABT3IQX6_9BACT</name>
<comment type="caution">
    <text evidence="9">The sequence shown here is derived from an EMBL/GenBank/DDBJ whole genome shotgun (WGS) entry which is preliminary data.</text>
</comment>
<dbReference type="PANTHER" id="PTHR22726:SF1">
    <property type="entry name" value="METALLOENDOPEPTIDASE OMA1, MITOCHONDRIAL"/>
    <property type="match status" value="1"/>
</dbReference>